<dbReference type="Proteomes" id="UP000223913">
    <property type="component" value="Unassembled WGS sequence"/>
</dbReference>
<dbReference type="EMBL" id="PDUD01000017">
    <property type="protein sequence ID" value="PHN06646.1"/>
    <property type="molecule type" value="Genomic_DNA"/>
</dbReference>
<keyword evidence="3" id="KW-1185">Reference proteome</keyword>
<dbReference type="AlphaFoldDB" id="A0A2D0NE45"/>
<dbReference type="Gene3D" id="3.10.180.10">
    <property type="entry name" value="2,3-Dihydroxybiphenyl 1,2-Dioxygenase, domain 1"/>
    <property type="match status" value="1"/>
</dbReference>
<dbReference type="InterPro" id="IPR009725">
    <property type="entry name" value="3_dmu_93_MTrfase"/>
</dbReference>
<sequence>MSKLATSQKIKPFLWFDGQAEKAMEFYTAIFPNSQITTLKRWGKGSDFPAEWVMNGSMILDGLQIHAFDAGPQFKFTEAISFFVSCEDQEEVNHYWNALTAGGKEEPCGWLKDQFGLSWQIVPKMLGERLQNGDPARVGKMMQALMQMKKLEIADLEAAYAG</sequence>
<dbReference type="InterPro" id="IPR028973">
    <property type="entry name" value="PhnB-like"/>
</dbReference>
<evidence type="ECO:0000313" key="2">
    <source>
        <dbReference type="EMBL" id="PHN06646.1"/>
    </source>
</evidence>
<dbReference type="PANTHER" id="PTHR33990">
    <property type="entry name" value="PROTEIN YJDN-RELATED"/>
    <property type="match status" value="1"/>
</dbReference>
<comment type="caution">
    <text evidence="2">The sequence shown here is derived from an EMBL/GenBank/DDBJ whole genome shotgun (WGS) entry which is preliminary data.</text>
</comment>
<proteinExistence type="predicted"/>
<protein>
    <recommendedName>
        <fullName evidence="1">PhnB-like domain-containing protein</fullName>
    </recommendedName>
</protein>
<dbReference type="InterPro" id="IPR029068">
    <property type="entry name" value="Glyas_Bleomycin-R_OHBP_Dase"/>
</dbReference>
<dbReference type="RefSeq" id="WP_099149902.1">
    <property type="nucleotide sequence ID" value="NZ_PDUD01000017.1"/>
</dbReference>
<dbReference type="OrthoDB" id="9806473at2"/>
<evidence type="ECO:0000313" key="3">
    <source>
        <dbReference type="Proteomes" id="UP000223913"/>
    </source>
</evidence>
<dbReference type="Pfam" id="PF06983">
    <property type="entry name" value="3-dmu-9_3-mt"/>
    <property type="match status" value="1"/>
</dbReference>
<organism evidence="2 3">
    <name type="scientific">Flavilitoribacter nigricans (strain ATCC 23147 / DSM 23189 / NBRC 102662 / NCIMB 1420 / SS-2)</name>
    <name type="common">Lewinella nigricans</name>
    <dbReference type="NCBI Taxonomy" id="1122177"/>
    <lineage>
        <taxon>Bacteria</taxon>
        <taxon>Pseudomonadati</taxon>
        <taxon>Bacteroidota</taxon>
        <taxon>Saprospiria</taxon>
        <taxon>Saprospirales</taxon>
        <taxon>Lewinellaceae</taxon>
        <taxon>Flavilitoribacter</taxon>
    </lineage>
</organism>
<name>A0A2D0NE45_FLAN2</name>
<evidence type="ECO:0000259" key="1">
    <source>
        <dbReference type="Pfam" id="PF06983"/>
    </source>
</evidence>
<accession>A0A2D0NE45</accession>
<reference evidence="2 3" key="1">
    <citation type="submission" date="2017-10" db="EMBL/GenBank/DDBJ databases">
        <title>The draft genome sequence of Lewinella nigricans NBRC 102662.</title>
        <authorList>
            <person name="Wang K."/>
        </authorList>
    </citation>
    <scope>NUCLEOTIDE SEQUENCE [LARGE SCALE GENOMIC DNA]</scope>
    <source>
        <strain evidence="2 3">NBRC 102662</strain>
    </source>
</reference>
<dbReference type="PIRSF" id="PIRSF021700">
    <property type="entry name" value="3_dmu_93_MTrfase"/>
    <property type="match status" value="1"/>
</dbReference>
<gene>
    <name evidence="2" type="ORF">CRP01_10140</name>
</gene>
<dbReference type="SUPFAM" id="SSF54593">
    <property type="entry name" value="Glyoxalase/Bleomycin resistance protein/Dihydroxybiphenyl dioxygenase"/>
    <property type="match status" value="1"/>
</dbReference>
<dbReference type="CDD" id="cd06588">
    <property type="entry name" value="PhnB_like"/>
    <property type="match status" value="1"/>
</dbReference>
<feature type="domain" description="PhnB-like" evidence="1">
    <location>
        <begin position="8"/>
        <end position="122"/>
    </location>
</feature>